<evidence type="ECO:0000259" key="1">
    <source>
        <dbReference type="PROSITE" id="PS51819"/>
    </source>
</evidence>
<dbReference type="InterPro" id="IPR041581">
    <property type="entry name" value="Glyoxalase_6"/>
</dbReference>
<keyword evidence="2" id="KW-0223">Dioxygenase</keyword>
<dbReference type="GO" id="GO:0051213">
    <property type="term" value="F:dioxygenase activity"/>
    <property type="evidence" value="ECO:0007669"/>
    <property type="project" value="UniProtKB-KW"/>
</dbReference>
<protein>
    <submittedName>
        <fullName evidence="2">Glyoxalase/bleomycin resistance protein/dioxygenase</fullName>
    </submittedName>
</protein>
<dbReference type="SMR" id="D6Y620"/>
<dbReference type="InterPro" id="IPR004360">
    <property type="entry name" value="Glyas_Fos-R_dOase_dom"/>
</dbReference>
<sequence>MATTRHAPGTPSWIDLGTRDIEATVGFYGAVFGWTFLSLGARAGGYGFFQLNGRTVAAAGPLVRENDVPAWTVYFGVTDADATAGSVERAGGVVRFSPMDVFDNGRMAGFTDPQGAAFAIWQPRKVQGLDVVGCPGALLWVELHTSDPAAARAFYGSLFGWRYHETPVENFTYTRVSPTGDEKDAFGGITRVESDAPRPYWLPYFQVTDADAAVTAAERAGGSVIMPVEEVKGVGRMAMLADPHGARFSVMTPAW</sequence>
<gene>
    <name evidence="2" type="ordered locus">Tbis_2736</name>
</gene>
<dbReference type="KEGG" id="tbi:Tbis_2736"/>
<dbReference type="OrthoDB" id="9793039at2"/>
<dbReference type="InterPro" id="IPR029068">
    <property type="entry name" value="Glyas_Bleomycin-R_OHBP_Dase"/>
</dbReference>
<dbReference type="AlphaFoldDB" id="D6Y620"/>
<dbReference type="InterPro" id="IPR052164">
    <property type="entry name" value="Anthracycline_SecMetBiosynth"/>
</dbReference>
<keyword evidence="3" id="KW-1185">Reference proteome</keyword>
<proteinExistence type="predicted"/>
<evidence type="ECO:0000313" key="2">
    <source>
        <dbReference type="EMBL" id="ADG89436.1"/>
    </source>
</evidence>
<dbReference type="Pfam" id="PF18029">
    <property type="entry name" value="Glyoxalase_6"/>
    <property type="match status" value="1"/>
</dbReference>
<dbReference type="PANTHER" id="PTHR33993:SF10">
    <property type="entry name" value="CONSERVED PROTEIN"/>
    <property type="match status" value="1"/>
</dbReference>
<evidence type="ECO:0000313" key="3">
    <source>
        <dbReference type="Proteomes" id="UP000006640"/>
    </source>
</evidence>
<accession>D6Y620</accession>
<dbReference type="CDD" id="cd07247">
    <property type="entry name" value="SgaA_N_like"/>
    <property type="match status" value="2"/>
</dbReference>
<dbReference type="PANTHER" id="PTHR33993">
    <property type="entry name" value="GLYOXALASE-RELATED"/>
    <property type="match status" value="1"/>
</dbReference>
<keyword evidence="2" id="KW-0560">Oxidoreductase</keyword>
<dbReference type="Pfam" id="PF00903">
    <property type="entry name" value="Glyoxalase"/>
    <property type="match status" value="1"/>
</dbReference>
<dbReference type="Proteomes" id="UP000006640">
    <property type="component" value="Chromosome"/>
</dbReference>
<dbReference type="STRING" id="469371.Tbis_2736"/>
<reference evidence="2 3" key="1">
    <citation type="submission" date="2010-01" db="EMBL/GenBank/DDBJ databases">
        <title>The complete genome of Thermobispora bispora DSM 43833.</title>
        <authorList>
            <consortium name="US DOE Joint Genome Institute (JGI-PGF)"/>
            <person name="Lucas S."/>
            <person name="Copeland A."/>
            <person name="Lapidus A."/>
            <person name="Glavina del Rio T."/>
            <person name="Dalin E."/>
            <person name="Tice H."/>
            <person name="Bruce D."/>
            <person name="Goodwin L."/>
            <person name="Pitluck S."/>
            <person name="Kyrpides N."/>
            <person name="Mavromatis K."/>
            <person name="Ivanova N."/>
            <person name="Mikhailova N."/>
            <person name="Chertkov O."/>
            <person name="Brettin T."/>
            <person name="Detter J.C."/>
            <person name="Han C."/>
            <person name="Larimer F."/>
            <person name="Land M."/>
            <person name="Hauser L."/>
            <person name="Markowitz V."/>
            <person name="Cheng J.-F."/>
            <person name="Hugenholtz P."/>
            <person name="Woyke T."/>
            <person name="Wu D."/>
            <person name="Jando M."/>
            <person name="Schneider S."/>
            <person name="Klenk H.-P."/>
            <person name="Eisen J.A."/>
        </authorList>
    </citation>
    <scope>NUCLEOTIDE SEQUENCE [LARGE SCALE GENOMIC DNA]</scope>
    <source>
        <strain evidence="3">ATCC 19993 / DSM 43833 / CBS 139.67 / JCM 10125 / KCTC 9307 / NBRC 14880 / R51</strain>
    </source>
</reference>
<dbReference type="Gene3D" id="3.10.180.10">
    <property type="entry name" value="2,3-Dihydroxybiphenyl 1,2-Dioxygenase, domain 1"/>
    <property type="match status" value="2"/>
</dbReference>
<dbReference type="SUPFAM" id="SSF54593">
    <property type="entry name" value="Glyoxalase/Bleomycin resistance protein/Dihydroxybiphenyl dioxygenase"/>
    <property type="match status" value="2"/>
</dbReference>
<dbReference type="EMBL" id="CP001874">
    <property type="protein sequence ID" value="ADG89436.1"/>
    <property type="molecule type" value="Genomic_DNA"/>
</dbReference>
<dbReference type="PROSITE" id="PS51819">
    <property type="entry name" value="VOC"/>
    <property type="match status" value="2"/>
</dbReference>
<feature type="domain" description="VOC" evidence="1">
    <location>
        <begin position="10"/>
        <end position="123"/>
    </location>
</feature>
<dbReference type="eggNOG" id="COG3324">
    <property type="taxonomic scope" value="Bacteria"/>
</dbReference>
<organism evidence="2 3">
    <name type="scientific">Thermobispora bispora (strain ATCC 19993 / DSM 43833 / CBS 139.67 / JCM 10125 / KCTC 9307 / NBRC 14880 / R51)</name>
    <dbReference type="NCBI Taxonomy" id="469371"/>
    <lineage>
        <taxon>Bacteria</taxon>
        <taxon>Bacillati</taxon>
        <taxon>Actinomycetota</taxon>
        <taxon>Actinomycetes</taxon>
        <taxon>Streptosporangiales</taxon>
        <taxon>Streptosporangiaceae</taxon>
        <taxon>Thermobispora</taxon>
    </lineage>
</organism>
<dbReference type="RefSeq" id="WP_013132969.1">
    <property type="nucleotide sequence ID" value="NC_014165.1"/>
</dbReference>
<feature type="domain" description="VOC" evidence="1">
    <location>
        <begin position="137"/>
        <end position="253"/>
    </location>
</feature>
<name>D6Y620_THEBD</name>
<dbReference type="HOGENOM" id="CLU_069623_3_0_11"/>
<dbReference type="InterPro" id="IPR037523">
    <property type="entry name" value="VOC_core"/>
</dbReference>